<keyword evidence="3" id="KW-0815">Transposition</keyword>
<comment type="similarity">
    <text evidence="2">In the N-terminal section; belongs to the transposase 2 family.</text>
</comment>
<evidence type="ECO:0000256" key="5">
    <source>
        <dbReference type="ARBA" id="ARBA00023172"/>
    </source>
</evidence>
<dbReference type="NCBIfam" id="TIGR01766">
    <property type="entry name" value="IS200/IS605 family accessory protein TnpB-like domain"/>
    <property type="match status" value="1"/>
</dbReference>
<keyword evidence="6" id="KW-0175">Coiled coil</keyword>
<gene>
    <name evidence="9" type="ordered locus">THA_2026</name>
</gene>
<keyword evidence="5" id="KW-0233">DNA recombination</keyword>
<dbReference type="PANTHER" id="PTHR30405">
    <property type="entry name" value="TRANSPOSASE"/>
    <property type="match status" value="1"/>
</dbReference>
<feature type="domain" description="Probable transposase IS891/IS1136/IS1341" evidence="7">
    <location>
        <begin position="11"/>
        <end position="110"/>
    </location>
</feature>
<dbReference type="AlphaFoldDB" id="C0QMV2"/>
<reference evidence="9 10" key="1">
    <citation type="journal article" date="2009" name="J. Bacteriol.">
        <title>The genome of Thermosipho africanus TCF52B: lateral genetic connections to the Firmicutes and Archaea.</title>
        <authorList>
            <person name="Nesboe C.L."/>
            <person name="Bapteste E."/>
            <person name="Curtis B."/>
            <person name="Dahle H."/>
            <person name="Lopez P."/>
            <person name="Macleod D."/>
            <person name="Dlutek M."/>
            <person name="Bowman S."/>
            <person name="Zhaxybayeva O."/>
            <person name="Birkeland N.-K."/>
            <person name="Doolittle W.F."/>
        </authorList>
    </citation>
    <scope>NUCLEOTIDE SEQUENCE [LARGE SCALE GENOMIC DNA]</scope>
    <source>
        <strain evidence="9 10">TCF52B</strain>
    </source>
</reference>
<dbReference type="InterPro" id="IPR010095">
    <property type="entry name" value="Cas12f1-like_TNB"/>
</dbReference>
<dbReference type="Pfam" id="PF07282">
    <property type="entry name" value="Cas12f1-like_TNB"/>
    <property type="match status" value="1"/>
</dbReference>
<dbReference type="eggNOG" id="COG0675">
    <property type="taxonomic scope" value="Bacteria"/>
</dbReference>
<evidence type="ECO:0000259" key="8">
    <source>
        <dbReference type="Pfam" id="PF07282"/>
    </source>
</evidence>
<dbReference type="GO" id="GO:0032196">
    <property type="term" value="P:transposition"/>
    <property type="evidence" value="ECO:0007669"/>
    <property type="project" value="UniProtKB-KW"/>
</dbReference>
<dbReference type="EMBL" id="CP001185">
    <property type="protein sequence ID" value="ACN29519.1"/>
    <property type="molecule type" value="Genomic_DNA"/>
</dbReference>
<dbReference type="CDD" id="cd00350">
    <property type="entry name" value="rubredoxin_like"/>
    <property type="match status" value="1"/>
</dbReference>
<evidence type="ECO:0000256" key="6">
    <source>
        <dbReference type="SAM" id="Coils"/>
    </source>
</evidence>
<dbReference type="SUPFAM" id="SSF57802">
    <property type="entry name" value="Rubredoxin-like"/>
    <property type="match status" value="1"/>
</dbReference>
<dbReference type="Pfam" id="PF01385">
    <property type="entry name" value="OrfB_IS605"/>
    <property type="match status" value="1"/>
</dbReference>
<dbReference type="NCBIfam" id="NF040570">
    <property type="entry name" value="guided_TnpB"/>
    <property type="match status" value="1"/>
</dbReference>
<protein>
    <submittedName>
        <fullName evidence="9">Transposase repeat family IS605</fullName>
    </submittedName>
</protein>
<accession>C0QMV2</accession>
<evidence type="ECO:0000313" key="10">
    <source>
        <dbReference type="Proteomes" id="UP000002453"/>
    </source>
</evidence>
<keyword evidence="4" id="KW-0238">DNA-binding</keyword>
<dbReference type="STRING" id="484019.THA_2026"/>
<organism evidence="9 10">
    <name type="scientific">Thermosipho africanus (strain TCF52B)</name>
    <dbReference type="NCBI Taxonomy" id="484019"/>
    <lineage>
        <taxon>Bacteria</taxon>
        <taxon>Thermotogati</taxon>
        <taxon>Thermotogota</taxon>
        <taxon>Thermotogae</taxon>
        <taxon>Thermotogales</taxon>
        <taxon>Fervidobacteriaceae</taxon>
        <taxon>Thermosipho</taxon>
    </lineage>
</organism>
<evidence type="ECO:0000256" key="2">
    <source>
        <dbReference type="ARBA" id="ARBA00011044"/>
    </source>
</evidence>
<evidence type="ECO:0000256" key="3">
    <source>
        <dbReference type="ARBA" id="ARBA00022578"/>
    </source>
</evidence>
<evidence type="ECO:0000259" key="7">
    <source>
        <dbReference type="Pfam" id="PF01385"/>
    </source>
</evidence>
<evidence type="ECO:0000256" key="1">
    <source>
        <dbReference type="ARBA" id="ARBA00008761"/>
    </source>
</evidence>
<proteinExistence type="inferred from homology"/>
<name>C0QMV2_THEAB</name>
<dbReference type="InterPro" id="IPR051399">
    <property type="entry name" value="RNA-guided_DNA_endo/Transpos"/>
</dbReference>
<dbReference type="GO" id="GO:0006310">
    <property type="term" value="P:DNA recombination"/>
    <property type="evidence" value="ECO:0007669"/>
    <property type="project" value="UniProtKB-KW"/>
</dbReference>
<dbReference type="HOGENOM" id="CLU_032903_9_1_0"/>
<keyword evidence="10" id="KW-1185">Reference proteome</keyword>
<dbReference type="PANTHER" id="PTHR30405:SF25">
    <property type="entry name" value="RNA-GUIDED DNA ENDONUCLEASE INSQ-RELATED"/>
    <property type="match status" value="1"/>
</dbReference>
<feature type="coiled-coil region" evidence="6">
    <location>
        <begin position="35"/>
        <end position="79"/>
    </location>
</feature>
<dbReference type="GO" id="GO:0003677">
    <property type="term" value="F:DNA binding"/>
    <property type="evidence" value="ECO:0007669"/>
    <property type="project" value="UniProtKB-KW"/>
</dbReference>
<comment type="similarity">
    <text evidence="1">In the C-terminal section; belongs to the transposase 35 family.</text>
</comment>
<dbReference type="Proteomes" id="UP000002453">
    <property type="component" value="Chromosome"/>
</dbReference>
<sequence>MCSTTHSTIYQIGIDLGIKDTLTLSTGEKYSLPDLSKYENKLKRLHRQLSRKQKGSKNREKARLRLAKAYEKIINIKNDWIHKVTHKIVNENQVGKIVVEDININGMMKNSKLSKYIHMQSWGKFITILTYKAKNLGIEVIKADRFFQSSQTCSVCGYVNKEVKDLKIRKWVCPICKAEHDRDINAAKNLAKYGLTIPVGRGPFEFTPVDSALAEEPAKGLRAITG</sequence>
<dbReference type="InterPro" id="IPR001959">
    <property type="entry name" value="Transposase"/>
</dbReference>
<evidence type="ECO:0000256" key="4">
    <source>
        <dbReference type="ARBA" id="ARBA00023125"/>
    </source>
</evidence>
<dbReference type="KEGG" id="taf:THA_2026"/>
<evidence type="ECO:0000313" key="9">
    <source>
        <dbReference type="EMBL" id="ACN29519.1"/>
    </source>
</evidence>
<feature type="domain" description="Cas12f1-like TNB" evidence="8">
    <location>
        <begin position="122"/>
        <end position="190"/>
    </location>
</feature>